<dbReference type="InterPro" id="IPR000215">
    <property type="entry name" value="Serpin_fam"/>
</dbReference>
<dbReference type="Pfam" id="PF00079">
    <property type="entry name" value="Serpin"/>
    <property type="match status" value="1"/>
</dbReference>
<dbReference type="InterPro" id="IPR042185">
    <property type="entry name" value="Serpin_sf_2"/>
</dbReference>
<dbReference type="AlphaFoldDB" id="A0A8C6IQS8"/>
<proteinExistence type="inferred from homology"/>
<dbReference type="Gene3D" id="3.30.497.10">
    <property type="entry name" value="Antithrombin, subunit I, domain 2"/>
    <property type="match status" value="1"/>
</dbReference>
<dbReference type="FunFam" id="2.30.39.10:FF:000001">
    <property type="entry name" value="Serpin family B member 2"/>
    <property type="match status" value="1"/>
</dbReference>
<keyword evidence="3" id="KW-1185">Reference proteome</keyword>
<evidence type="ECO:0000313" key="3">
    <source>
        <dbReference type="Proteomes" id="UP000694405"/>
    </source>
</evidence>
<dbReference type="Ensembl" id="ENSMUNT00000000590.2">
    <property type="protein sequence ID" value="ENSMUNP00000000494.2"/>
    <property type="gene ID" value="ENSMUNG00000000357.2"/>
</dbReference>
<reference evidence="2" key="2">
    <citation type="submission" date="2025-08" db="UniProtKB">
        <authorList>
            <consortium name="Ensembl"/>
        </authorList>
    </citation>
    <scope>IDENTIFICATION</scope>
</reference>
<gene>
    <name evidence="2" type="primary">LOC101872738</name>
</gene>
<comment type="similarity">
    <text evidence="1">Belongs to the serpin family. Ov-serpin subfamily.</text>
</comment>
<dbReference type="PANTHER" id="PTHR11461">
    <property type="entry name" value="SERINE PROTEASE INHIBITOR, SERPIN"/>
    <property type="match status" value="1"/>
</dbReference>
<reference evidence="2" key="1">
    <citation type="submission" date="2020-03" db="EMBL/GenBank/DDBJ databases">
        <title>Melopsittacus undulatus (budgerigar) genome, bMelUnd1, maternal haplotype with Z.</title>
        <authorList>
            <person name="Gedman G."/>
            <person name="Mountcastle J."/>
            <person name="Haase B."/>
            <person name="Formenti G."/>
            <person name="Wright T."/>
            <person name="Apodaca J."/>
            <person name="Pelan S."/>
            <person name="Chow W."/>
            <person name="Rhie A."/>
            <person name="Howe K."/>
            <person name="Fedrigo O."/>
            <person name="Jarvis E.D."/>
        </authorList>
    </citation>
    <scope>NUCLEOTIDE SEQUENCE [LARGE SCALE GENOMIC DNA]</scope>
</reference>
<evidence type="ECO:0000256" key="1">
    <source>
        <dbReference type="ARBA" id="ARBA00006426"/>
    </source>
</evidence>
<reference evidence="2" key="3">
    <citation type="submission" date="2025-09" db="UniProtKB">
        <authorList>
            <consortium name="Ensembl"/>
        </authorList>
    </citation>
    <scope>IDENTIFICATION</scope>
</reference>
<dbReference type="GO" id="GO:0005615">
    <property type="term" value="C:extracellular space"/>
    <property type="evidence" value="ECO:0007669"/>
    <property type="project" value="InterPro"/>
</dbReference>
<dbReference type="SMART" id="SM00093">
    <property type="entry name" value="SERPIN"/>
    <property type="match status" value="1"/>
</dbReference>
<dbReference type="InterPro" id="IPR042178">
    <property type="entry name" value="Serpin_sf_1"/>
</dbReference>
<dbReference type="Proteomes" id="UP000694405">
    <property type="component" value="Chromosome 1"/>
</dbReference>
<evidence type="ECO:0000313" key="2">
    <source>
        <dbReference type="Ensembl" id="ENSMUNP00000000494.2"/>
    </source>
</evidence>
<dbReference type="PANTHER" id="PTHR11461:SF186">
    <property type="entry name" value="SERPIN B4"/>
    <property type="match status" value="1"/>
</dbReference>
<accession>A0A8C6IQS8</accession>
<organism evidence="2 3">
    <name type="scientific">Melopsittacus undulatus</name>
    <name type="common">Budgerigar</name>
    <name type="synonym">Psittacus undulatus</name>
    <dbReference type="NCBI Taxonomy" id="13146"/>
    <lineage>
        <taxon>Eukaryota</taxon>
        <taxon>Metazoa</taxon>
        <taxon>Chordata</taxon>
        <taxon>Craniata</taxon>
        <taxon>Vertebrata</taxon>
        <taxon>Euteleostomi</taxon>
        <taxon>Archelosauria</taxon>
        <taxon>Archosauria</taxon>
        <taxon>Dinosauria</taxon>
        <taxon>Saurischia</taxon>
        <taxon>Theropoda</taxon>
        <taxon>Coelurosauria</taxon>
        <taxon>Aves</taxon>
        <taxon>Neognathae</taxon>
        <taxon>Neoaves</taxon>
        <taxon>Telluraves</taxon>
        <taxon>Australaves</taxon>
        <taxon>Psittaciformes</taxon>
        <taxon>Psittaculidae</taxon>
        <taxon>Melopsittacus</taxon>
    </lineage>
</organism>
<protein>
    <submittedName>
        <fullName evidence="2">Uncharacterized protein</fullName>
    </submittedName>
</protein>
<dbReference type="Gene3D" id="2.30.39.10">
    <property type="entry name" value="Alpha-1-antitrypsin, domain 1"/>
    <property type="match status" value="1"/>
</dbReference>
<dbReference type="SUPFAM" id="SSF56574">
    <property type="entry name" value="Serpins"/>
    <property type="match status" value="1"/>
</dbReference>
<dbReference type="InterPro" id="IPR036186">
    <property type="entry name" value="Serpin_sf"/>
</dbReference>
<dbReference type="InterPro" id="IPR023796">
    <property type="entry name" value="Serpin_dom"/>
</dbReference>
<sequence>IFFFCNTGFTMGSIGAASTEFCIDVFRELRVQHVNENIFYSPLSIISALSMVYLGARENTRAQIDEVFHFDKITGFGDTVDPQVQKKFHLFLYVTFSCEQNLADRTVSYNYSLNLASRLYAEESYPILPEYIQCVKELYNEGLETVSFQTGADQARELINSWVENQTNGVIKNILQPSSVDPQTEMVLVNAIYFKGLWQKAFKDEETQAVPFRITEQENRPVQMMYQFGSFKVAVVASEKIKILELPYASGQLSMWVLLPDEVSGLEQLENAITFEKLTEWTSSDLTEERKIKVFLPRVKIEEKYNLTAVLMALGVTDLFSSSANFSGISAAENLKMSEAVHEAFVEIYEAGSEVVGSSGAGIEAPSDSEEFRADHPFLFLIKHNPTNSILFFGRCFSP</sequence>
<dbReference type="InterPro" id="IPR023795">
    <property type="entry name" value="Serpin_CS"/>
</dbReference>
<name>A0A8C6IQS8_MELUD</name>
<accession>A0A8V5FNJ0</accession>
<dbReference type="PROSITE" id="PS00284">
    <property type="entry name" value="SERPIN"/>
    <property type="match status" value="1"/>
</dbReference>
<dbReference type="GO" id="GO:0004867">
    <property type="term" value="F:serine-type endopeptidase inhibitor activity"/>
    <property type="evidence" value="ECO:0007669"/>
    <property type="project" value="InterPro"/>
</dbReference>